<organism evidence="1 2">
    <name type="scientific">Pseudoneurospora amorphoporcata</name>
    <dbReference type="NCBI Taxonomy" id="241081"/>
    <lineage>
        <taxon>Eukaryota</taxon>
        <taxon>Fungi</taxon>
        <taxon>Dikarya</taxon>
        <taxon>Ascomycota</taxon>
        <taxon>Pezizomycotina</taxon>
        <taxon>Sordariomycetes</taxon>
        <taxon>Sordariomycetidae</taxon>
        <taxon>Sordariales</taxon>
        <taxon>Sordariaceae</taxon>
        <taxon>Pseudoneurospora</taxon>
    </lineage>
</organism>
<dbReference type="Proteomes" id="UP001303222">
    <property type="component" value="Unassembled WGS sequence"/>
</dbReference>
<protein>
    <submittedName>
        <fullName evidence="1">Uncharacterized protein</fullName>
    </submittedName>
</protein>
<reference evidence="1" key="2">
    <citation type="submission" date="2023-06" db="EMBL/GenBank/DDBJ databases">
        <authorList>
            <consortium name="Lawrence Berkeley National Laboratory"/>
            <person name="Mondo S.J."/>
            <person name="Hensen N."/>
            <person name="Bonometti L."/>
            <person name="Westerberg I."/>
            <person name="Brannstrom I.O."/>
            <person name="Guillou S."/>
            <person name="Cros-Aarteil S."/>
            <person name="Calhoun S."/>
            <person name="Haridas S."/>
            <person name="Kuo A."/>
            <person name="Pangilinan J."/>
            <person name="Riley R."/>
            <person name="Labutti K."/>
            <person name="Andreopoulos B."/>
            <person name="Lipzen A."/>
            <person name="Chen C."/>
            <person name="Yanf M."/>
            <person name="Daum C."/>
            <person name="Ng V."/>
            <person name="Clum A."/>
            <person name="Steindorff A."/>
            <person name="Ohm R."/>
            <person name="Martin F."/>
            <person name="Silar P."/>
            <person name="Natvig D."/>
            <person name="Lalanne C."/>
            <person name="Gautier V."/>
            <person name="Ament-Velasquez S.L."/>
            <person name="Kruys A."/>
            <person name="Hutchinson M.I."/>
            <person name="Powell A.J."/>
            <person name="Barry K."/>
            <person name="Miller A.N."/>
            <person name="Grigoriev I.V."/>
            <person name="Debuchy R."/>
            <person name="Gladieux P."/>
            <person name="Thoren M.H."/>
            <person name="Johannesson H."/>
        </authorList>
    </citation>
    <scope>NUCLEOTIDE SEQUENCE</scope>
    <source>
        <strain evidence="1">CBS 626.80</strain>
    </source>
</reference>
<dbReference type="EMBL" id="MU859212">
    <property type="protein sequence ID" value="KAK3949493.1"/>
    <property type="molecule type" value="Genomic_DNA"/>
</dbReference>
<evidence type="ECO:0000313" key="1">
    <source>
        <dbReference type="EMBL" id="KAK3949493.1"/>
    </source>
</evidence>
<accession>A0AAN6NSM4</accession>
<proteinExistence type="predicted"/>
<dbReference type="AlphaFoldDB" id="A0AAN6NSM4"/>
<comment type="caution">
    <text evidence="1">The sequence shown here is derived from an EMBL/GenBank/DDBJ whole genome shotgun (WGS) entry which is preliminary data.</text>
</comment>
<keyword evidence="2" id="KW-1185">Reference proteome</keyword>
<name>A0AAN6NSM4_9PEZI</name>
<sequence length="240" mass="26695">MGKRRGAKLKEQECGRAMGAETGFHCFGAVATGLDQRHPASEGHACGGPKGWMEFGRHKASTTTTAGASLAVSYLMSNRPSRPFVPDHSLGRAPASPLSCCFTCQGRRRTERTETQRRSSALESINKQWRRPRHSCSLFRPCRRARVDGKSSMMTRGVGTHEMTSCQHGGRRRDHWGIRMLAKHCHQNKTISCSDGGRSGLVEVARHRTRGMYRQIHGSLAVPHFHVDGWCGVVWLCRES</sequence>
<reference evidence="1" key="1">
    <citation type="journal article" date="2023" name="Mol. Phylogenet. Evol.">
        <title>Genome-scale phylogeny and comparative genomics of the fungal order Sordariales.</title>
        <authorList>
            <person name="Hensen N."/>
            <person name="Bonometti L."/>
            <person name="Westerberg I."/>
            <person name="Brannstrom I.O."/>
            <person name="Guillou S."/>
            <person name="Cros-Aarteil S."/>
            <person name="Calhoun S."/>
            <person name="Haridas S."/>
            <person name="Kuo A."/>
            <person name="Mondo S."/>
            <person name="Pangilinan J."/>
            <person name="Riley R."/>
            <person name="LaButti K."/>
            <person name="Andreopoulos B."/>
            <person name="Lipzen A."/>
            <person name="Chen C."/>
            <person name="Yan M."/>
            <person name="Daum C."/>
            <person name="Ng V."/>
            <person name="Clum A."/>
            <person name="Steindorff A."/>
            <person name="Ohm R.A."/>
            <person name="Martin F."/>
            <person name="Silar P."/>
            <person name="Natvig D.O."/>
            <person name="Lalanne C."/>
            <person name="Gautier V."/>
            <person name="Ament-Velasquez S.L."/>
            <person name="Kruys A."/>
            <person name="Hutchinson M.I."/>
            <person name="Powell A.J."/>
            <person name="Barry K."/>
            <person name="Miller A.N."/>
            <person name="Grigoriev I.V."/>
            <person name="Debuchy R."/>
            <person name="Gladieux P."/>
            <person name="Hiltunen Thoren M."/>
            <person name="Johannesson H."/>
        </authorList>
    </citation>
    <scope>NUCLEOTIDE SEQUENCE</scope>
    <source>
        <strain evidence="1">CBS 626.80</strain>
    </source>
</reference>
<evidence type="ECO:0000313" key="2">
    <source>
        <dbReference type="Proteomes" id="UP001303222"/>
    </source>
</evidence>
<gene>
    <name evidence="1" type="ORF">QBC32DRAFT_349027</name>
</gene>